<evidence type="ECO:0000256" key="5">
    <source>
        <dbReference type="ARBA" id="ARBA00022729"/>
    </source>
</evidence>
<keyword evidence="12" id="KW-0472">Membrane</keyword>
<evidence type="ECO:0000256" key="8">
    <source>
        <dbReference type="ARBA" id="ARBA00022840"/>
    </source>
</evidence>
<dbReference type="PANTHER" id="PTHR24363">
    <property type="entry name" value="SERINE/THREONINE PROTEIN KINASE"/>
    <property type="match status" value="1"/>
</dbReference>
<keyword evidence="6 11" id="KW-0547">Nucleotide-binding</keyword>
<evidence type="ECO:0000256" key="9">
    <source>
        <dbReference type="ARBA" id="ARBA00047899"/>
    </source>
</evidence>
<evidence type="ECO:0000256" key="11">
    <source>
        <dbReference type="PROSITE-ProRule" id="PRU10141"/>
    </source>
</evidence>
<dbReference type="GO" id="GO:0004674">
    <property type="term" value="F:protein serine/threonine kinase activity"/>
    <property type="evidence" value="ECO:0007669"/>
    <property type="project" value="UniProtKB-KW"/>
</dbReference>
<evidence type="ECO:0000259" key="13">
    <source>
        <dbReference type="PROSITE" id="PS50011"/>
    </source>
</evidence>
<gene>
    <name evidence="14" type="ORF">CWATWH0003_1087</name>
</gene>
<dbReference type="PROSITE" id="PS50011">
    <property type="entry name" value="PROTEIN_KINASE_DOM"/>
    <property type="match status" value="1"/>
</dbReference>
<feature type="binding site" evidence="11">
    <location>
        <position position="47"/>
    </location>
    <ligand>
        <name>ATP</name>
        <dbReference type="ChEBI" id="CHEBI:30616"/>
    </ligand>
</feature>
<name>G5J0Q3_CROWT</name>
<evidence type="ECO:0000256" key="2">
    <source>
        <dbReference type="ARBA" id="ARBA00012513"/>
    </source>
</evidence>
<evidence type="ECO:0000256" key="6">
    <source>
        <dbReference type="ARBA" id="ARBA00022741"/>
    </source>
</evidence>
<evidence type="ECO:0000256" key="12">
    <source>
        <dbReference type="SAM" id="Phobius"/>
    </source>
</evidence>
<feature type="transmembrane region" description="Helical" evidence="12">
    <location>
        <begin position="292"/>
        <end position="313"/>
    </location>
</feature>
<dbReference type="SMART" id="SM00220">
    <property type="entry name" value="S_TKc"/>
    <property type="match status" value="1"/>
</dbReference>
<keyword evidence="5" id="KW-0732">Signal</keyword>
<keyword evidence="12" id="KW-0812">Transmembrane</keyword>
<dbReference type="GO" id="GO:0005524">
    <property type="term" value="F:ATP binding"/>
    <property type="evidence" value="ECO:0007669"/>
    <property type="project" value="UniProtKB-UniRule"/>
</dbReference>
<keyword evidence="4" id="KW-0808">Transferase</keyword>
<protein>
    <recommendedName>
        <fullName evidence="2">non-specific serine/threonine protein kinase</fullName>
        <ecNumber evidence="2">2.7.11.1</ecNumber>
    </recommendedName>
</protein>
<evidence type="ECO:0000313" key="14">
    <source>
        <dbReference type="EMBL" id="EHJ14225.1"/>
    </source>
</evidence>
<dbReference type="SUPFAM" id="SSF53822">
    <property type="entry name" value="Periplasmic binding protein-like I"/>
    <property type="match status" value="1"/>
</dbReference>
<accession>G5J0Q3</accession>
<dbReference type="RefSeq" id="WP_007309580.1">
    <property type="nucleotide sequence ID" value="NZ_AESD01000176.1"/>
</dbReference>
<dbReference type="EMBL" id="AESD01000176">
    <property type="protein sequence ID" value="EHJ14225.1"/>
    <property type="molecule type" value="Genomic_DNA"/>
</dbReference>
<feature type="domain" description="Protein kinase" evidence="13">
    <location>
        <begin position="18"/>
        <end position="277"/>
    </location>
</feature>
<dbReference type="InterPro" id="IPR017441">
    <property type="entry name" value="Protein_kinase_ATP_BS"/>
</dbReference>
<dbReference type="InterPro" id="IPR028081">
    <property type="entry name" value="Leu-bd"/>
</dbReference>
<evidence type="ECO:0000256" key="1">
    <source>
        <dbReference type="ARBA" id="ARBA00010062"/>
    </source>
</evidence>
<evidence type="ECO:0000256" key="4">
    <source>
        <dbReference type="ARBA" id="ARBA00022679"/>
    </source>
</evidence>
<organism evidence="14 15">
    <name type="scientific">Crocosphaera watsonii WH 0003</name>
    <dbReference type="NCBI Taxonomy" id="423471"/>
    <lineage>
        <taxon>Bacteria</taxon>
        <taxon>Bacillati</taxon>
        <taxon>Cyanobacteriota</taxon>
        <taxon>Cyanophyceae</taxon>
        <taxon>Oscillatoriophycideae</taxon>
        <taxon>Chroococcales</taxon>
        <taxon>Aphanothecaceae</taxon>
        <taxon>Crocosphaera</taxon>
    </lineage>
</organism>
<keyword evidence="7 14" id="KW-0418">Kinase</keyword>
<sequence>MYLTVGQNLTNKENDNTYEIIEELGSGGYGNTYLVHDHNFNRKAVIKCIETHTTETNVINQSQKIFKKEVKNLKQLGQHDKIPELYDSFILDNKFFIVQELIEGHDLIEEIKPDHHWTENKLIIFLVEVLEILDFVHKQGRTHQDIKPSNLMRRKSDQKIILIDFGAVKEISVLFEYNQGVIQAMFPIGTVGYMAPEQKNASLRLCSDLYSLGIVAIQAITGLDAETISNLINTSSLNSLLKGYDISEDLITILTKMVAFHFNDRYQYASEVLGDFKQLENRNKSLKTLKKIVLSVGIPLGIIGLVSIGSVIYNSLKYDSLGKGELLSVGEDRILPNNPWRKGLGIKAIENKDYRQAVEQFKKSWQEEVKDPETLIYLNNALLDHYNLDYYTLAVTIPMNKDHKNAKLAQTILRGVAQAQTEVNLGLFNEDYPRLKDFLGHNFIKGKAINNTMGLKIIIANEGNEETQAQKVAQSLIKQPILGVIGSWTSEMTVATVDIYKENKLVSISPGATTEYLSNNPSPFFFRTVTNSSESFQHITKELIKRNKTKAVFFYSPSSDFSSSAWELFKEEFEAQGGKIIHQNAHRVPEYNLSTPDFNLQKSLEQIRKEPEYDPEKTVIFLVPDAEITKATQNSIKLIEALPSNNQISVAGLWSSYKDELLNLNNKTVLSNIILSSFIYPFDPNYNNINFKNNAQHLWQEDNHPITTIITPRTASAYDATRAFIEAIEQQSQPRRFLFFDIPQRVTRKGIQKTFANPNFQAQGSTATIQFNTDENSDRKNGDRRNPPISLIHIVPCGDYHEFIPIEFDDPKDVGLQCP</sequence>
<dbReference type="AlphaFoldDB" id="G5J0Q3"/>
<dbReference type="Gene3D" id="3.40.50.2300">
    <property type="match status" value="2"/>
</dbReference>
<keyword evidence="8 11" id="KW-0067">ATP-binding</keyword>
<dbReference type="GeneID" id="88764939"/>
<comment type="catalytic activity">
    <reaction evidence="9">
        <text>L-threonyl-[protein] + ATP = O-phospho-L-threonyl-[protein] + ADP + H(+)</text>
        <dbReference type="Rhea" id="RHEA:46608"/>
        <dbReference type="Rhea" id="RHEA-COMP:11060"/>
        <dbReference type="Rhea" id="RHEA-COMP:11605"/>
        <dbReference type="ChEBI" id="CHEBI:15378"/>
        <dbReference type="ChEBI" id="CHEBI:30013"/>
        <dbReference type="ChEBI" id="CHEBI:30616"/>
        <dbReference type="ChEBI" id="CHEBI:61977"/>
        <dbReference type="ChEBI" id="CHEBI:456216"/>
        <dbReference type="EC" id="2.7.11.1"/>
    </reaction>
</comment>
<dbReference type="Pfam" id="PF00069">
    <property type="entry name" value="Pkinase"/>
    <property type="match status" value="1"/>
</dbReference>
<reference evidence="14 15" key="1">
    <citation type="journal article" date="2011" name="Front. Microbiol.">
        <title>Two Strains of Crocosphaera watsonii with Highly Conserved Genomes are Distinguished by Strain-Specific Features.</title>
        <authorList>
            <person name="Bench S.R."/>
            <person name="Ilikchyan I.N."/>
            <person name="Tripp H.J."/>
            <person name="Zehr J.P."/>
        </authorList>
    </citation>
    <scope>NUCLEOTIDE SEQUENCE [LARGE SCALE GENOMIC DNA]</scope>
    <source>
        <strain evidence="14 15">WH 0003</strain>
    </source>
</reference>
<dbReference type="InterPro" id="IPR028082">
    <property type="entry name" value="Peripla_BP_I"/>
</dbReference>
<comment type="catalytic activity">
    <reaction evidence="10">
        <text>L-seryl-[protein] + ATP = O-phospho-L-seryl-[protein] + ADP + H(+)</text>
        <dbReference type="Rhea" id="RHEA:17989"/>
        <dbReference type="Rhea" id="RHEA-COMP:9863"/>
        <dbReference type="Rhea" id="RHEA-COMP:11604"/>
        <dbReference type="ChEBI" id="CHEBI:15378"/>
        <dbReference type="ChEBI" id="CHEBI:29999"/>
        <dbReference type="ChEBI" id="CHEBI:30616"/>
        <dbReference type="ChEBI" id="CHEBI:83421"/>
        <dbReference type="ChEBI" id="CHEBI:456216"/>
        <dbReference type="EC" id="2.7.11.1"/>
    </reaction>
</comment>
<evidence type="ECO:0000256" key="3">
    <source>
        <dbReference type="ARBA" id="ARBA00022527"/>
    </source>
</evidence>
<dbReference type="SUPFAM" id="SSF56112">
    <property type="entry name" value="Protein kinase-like (PK-like)"/>
    <property type="match status" value="1"/>
</dbReference>
<dbReference type="PANTHER" id="PTHR24363:SF0">
    <property type="entry name" value="SERINE_THREONINE KINASE LIKE DOMAIN CONTAINING 1"/>
    <property type="match status" value="1"/>
</dbReference>
<dbReference type="Gene3D" id="1.10.510.10">
    <property type="entry name" value="Transferase(Phosphotransferase) domain 1"/>
    <property type="match status" value="1"/>
</dbReference>
<dbReference type="Pfam" id="PF13458">
    <property type="entry name" value="Peripla_BP_6"/>
    <property type="match status" value="1"/>
</dbReference>
<evidence type="ECO:0000313" key="15">
    <source>
        <dbReference type="Proteomes" id="UP000003477"/>
    </source>
</evidence>
<keyword evidence="12" id="KW-1133">Transmembrane helix</keyword>
<dbReference type="InterPro" id="IPR011009">
    <property type="entry name" value="Kinase-like_dom_sf"/>
</dbReference>
<proteinExistence type="inferred from homology"/>
<comment type="caution">
    <text evidence="14">The sequence shown here is derived from an EMBL/GenBank/DDBJ whole genome shotgun (WGS) entry which is preliminary data.</text>
</comment>
<evidence type="ECO:0000256" key="10">
    <source>
        <dbReference type="ARBA" id="ARBA00048679"/>
    </source>
</evidence>
<keyword evidence="3 14" id="KW-0723">Serine/threonine-protein kinase</keyword>
<comment type="similarity">
    <text evidence="1">Belongs to the leucine-binding protein family.</text>
</comment>
<evidence type="ECO:0000256" key="7">
    <source>
        <dbReference type="ARBA" id="ARBA00022777"/>
    </source>
</evidence>
<dbReference type="PROSITE" id="PS00107">
    <property type="entry name" value="PROTEIN_KINASE_ATP"/>
    <property type="match status" value="1"/>
</dbReference>
<dbReference type="CDD" id="cd06268">
    <property type="entry name" value="PBP1_ABC_transporter_LIVBP-like"/>
    <property type="match status" value="1"/>
</dbReference>
<dbReference type="EC" id="2.7.11.1" evidence="2"/>
<dbReference type="CDD" id="cd14014">
    <property type="entry name" value="STKc_PknB_like"/>
    <property type="match status" value="1"/>
</dbReference>
<dbReference type="PATRIC" id="fig|423471.3.peg.1001"/>
<dbReference type="InterPro" id="IPR000719">
    <property type="entry name" value="Prot_kinase_dom"/>
</dbReference>
<dbReference type="Proteomes" id="UP000003477">
    <property type="component" value="Unassembled WGS sequence"/>
</dbReference>